<name>A0ABU2WG30_9GAMM</name>
<gene>
    <name evidence="1" type="ORF">RM530_03830</name>
</gene>
<reference evidence="1 2" key="1">
    <citation type="submission" date="2023-09" db="EMBL/GenBank/DDBJ databases">
        <authorList>
            <person name="Rey-Velasco X."/>
        </authorList>
    </citation>
    <scope>NUCLEOTIDE SEQUENCE [LARGE SCALE GENOMIC DNA]</scope>
    <source>
        <strain evidence="1 2">W345</strain>
    </source>
</reference>
<proteinExistence type="predicted"/>
<dbReference type="Proteomes" id="UP001254608">
    <property type="component" value="Unassembled WGS sequence"/>
</dbReference>
<sequence length="87" mass="9973">MTYLITVTAHCDAVRNTAGDDVITITRKIEMPFVPRVGDRLGFGAGGDPMRVNEVFWHPEHGFDIWFDDVTHPNETKLMLVSGWWER</sequence>
<organism evidence="1 2">
    <name type="scientific">Banduia mediterranea</name>
    <dbReference type="NCBI Taxonomy" id="3075609"/>
    <lineage>
        <taxon>Bacteria</taxon>
        <taxon>Pseudomonadati</taxon>
        <taxon>Pseudomonadota</taxon>
        <taxon>Gammaproteobacteria</taxon>
        <taxon>Nevskiales</taxon>
        <taxon>Algiphilaceae</taxon>
        <taxon>Banduia</taxon>
    </lineage>
</organism>
<protein>
    <submittedName>
        <fullName evidence="1">Uncharacterized protein</fullName>
    </submittedName>
</protein>
<evidence type="ECO:0000313" key="2">
    <source>
        <dbReference type="Proteomes" id="UP001254608"/>
    </source>
</evidence>
<evidence type="ECO:0000313" key="1">
    <source>
        <dbReference type="EMBL" id="MDT0496495.1"/>
    </source>
</evidence>
<keyword evidence="2" id="KW-1185">Reference proteome</keyword>
<comment type="caution">
    <text evidence="1">The sequence shown here is derived from an EMBL/GenBank/DDBJ whole genome shotgun (WGS) entry which is preliminary data.</text>
</comment>
<accession>A0ABU2WG30</accession>
<dbReference type="EMBL" id="JAVRIC010000004">
    <property type="protein sequence ID" value="MDT0496495.1"/>
    <property type="molecule type" value="Genomic_DNA"/>
</dbReference>
<dbReference type="RefSeq" id="WP_311363887.1">
    <property type="nucleotide sequence ID" value="NZ_JAVRIC010000004.1"/>
</dbReference>